<dbReference type="InterPro" id="IPR027417">
    <property type="entry name" value="P-loop_NTPase"/>
</dbReference>
<evidence type="ECO:0000256" key="7">
    <source>
        <dbReference type="ARBA" id="ARBA00022679"/>
    </source>
</evidence>
<evidence type="ECO:0000256" key="3">
    <source>
        <dbReference type="ARBA" id="ARBA00008883"/>
    </source>
</evidence>
<keyword evidence="5" id="KW-1003">Cell membrane</keyword>
<dbReference type="EMBL" id="QLMG01000033">
    <property type="protein sequence ID" value="RAK13879.1"/>
    <property type="molecule type" value="Genomic_DNA"/>
</dbReference>
<evidence type="ECO:0000256" key="11">
    <source>
        <dbReference type="ARBA" id="ARBA00022840"/>
    </source>
</evidence>
<sequence length="737" mass="79358">MEPPLKSDGRETVLDFSSIFKILRKGWWIIAVTGVVGAMIAAVIVLEIEPTYSARAQILMGQSNRVDSVLGTLIPDLKIDDDAIAGEIAIIRSGRVLSKVSERLNLETRPEFNVALRPPEPEPSLLARLGDAAVDALKRSLGVALPDPDAAGPAGETTDPVQLAARAGRVQLGTQADFVGEMMGDLSVRQVGSTSLVDIQFVSTDRFLASAIPNAVVDVYMDDQLDRKFEGLRRVTTGLQSRISEMREKLEASERSMIDYRTGNLAAGFGGSRLLSEQIGDLSRRVNDASAELAELQSDLSGIDALIRREGAIAATGLFQSDLLDGLQGEVVSLRQRRDLLLERFGADTAQTVETIAAIERLEGTIADEAGRLRNEQAQRVDLAAARVVVLRGELQVLESRAIEQAGREVRLTQLERDYQAQQAVYNTFLDKFTETSESVDLQEGDSQVIFYADVPPSAIAPRKSLSVALGGIGGVFAGMGIVFLLALTDTALRSTTQLMALTGGTVLVQPKARRFVFQPANPLNHVLRQPLGPLSESIRSLRSQLLMGLPKGGGAIVTLASSESDCGKTTTSILLARSLSQMGVNCILVESDLRRPSLARLMNIAPTPDLIDVLTGRLPLDEAIRQDPESRADVLTARSGLGDPAGLLLSEPMGDLLGELKQRYRVVIVDTVPLTPVSDSSPMIRAADQVVFMVRCGMDSRTVEAALETLAKLDPPQMVSVLSMSPQGAQSKYEYG</sequence>
<evidence type="ECO:0000256" key="9">
    <source>
        <dbReference type="ARBA" id="ARBA00022741"/>
    </source>
</evidence>
<dbReference type="InterPro" id="IPR032807">
    <property type="entry name" value="GNVR"/>
</dbReference>
<evidence type="ECO:0000256" key="1">
    <source>
        <dbReference type="ARBA" id="ARBA00004429"/>
    </source>
</evidence>
<evidence type="ECO:0000259" key="18">
    <source>
        <dbReference type="Pfam" id="PF02706"/>
    </source>
</evidence>
<reference evidence="21 22" key="1">
    <citation type="submission" date="2018-06" db="EMBL/GenBank/DDBJ databases">
        <title>Genomic Encyclopedia of Archaeal and Bacterial Type Strains, Phase II (KMG-II): from individual species to whole genera.</title>
        <authorList>
            <person name="Goeker M."/>
        </authorList>
    </citation>
    <scope>NUCLEOTIDE SEQUENCE [LARGE SCALE GENOMIC DNA]</scope>
    <source>
        <strain evidence="21 22">DSM 22011</strain>
    </source>
</reference>
<dbReference type="InterPro" id="IPR050445">
    <property type="entry name" value="Bact_polysacc_biosynth/exp"/>
</dbReference>
<dbReference type="Pfam" id="PF13807">
    <property type="entry name" value="GNVR"/>
    <property type="match status" value="1"/>
</dbReference>
<evidence type="ECO:0000256" key="12">
    <source>
        <dbReference type="ARBA" id="ARBA00022989"/>
    </source>
</evidence>
<gene>
    <name evidence="21" type="ORF">ATI53_103325</name>
</gene>
<evidence type="ECO:0000256" key="13">
    <source>
        <dbReference type="ARBA" id="ARBA00023136"/>
    </source>
</evidence>
<evidence type="ECO:0000259" key="19">
    <source>
        <dbReference type="Pfam" id="PF13614"/>
    </source>
</evidence>
<keyword evidence="8 17" id="KW-0812">Transmembrane</keyword>
<dbReference type="InterPro" id="IPR025669">
    <property type="entry name" value="AAA_dom"/>
</dbReference>
<evidence type="ECO:0000256" key="6">
    <source>
        <dbReference type="ARBA" id="ARBA00022519"/>
    </source>
</evidence>
<comment type="caution">
    <text evidence="21">The sequence shown here is derived from an EMBL/GenBank/DDBJ whole genome shotgun (WGS) entry which is preliminary data.</text>
</comment>
<dbReference type="CDD" id="cd05387">
    <property type="entry name" value="BY-kinase"/>
    <property type="match status" value="1"/>
</dbReference>
<evidence type="ECO:0000313" key="21">
    <source>
        <dbReference type="EMBL" id="RAK13879.1"/>
    </source>
</evidence>
<feature type="domain" description="AAA" evidence="19">
    <location>
        <begin position="559"/>
        <end position="699"/>
    </location>
</feature>
<proteinExistence type="inferred from homology"/>
<keyword evidence="14" id="KW-0829">Tyrosine-protein kinase</keyword>
<dbReference type="Gene3D" id="3.40.50.300">
    <property type="entry name" value="P-loop containing nucleotide triphosphate hydrolases"/>
    <property type="match status" value="1"/>
</dbReference>
<keyword evidence="7" id="KW-0808">Transferase</keyword>
<comment type="catalytic activity">
    <reaction evidence="15">
        <text>L-tyrosyl-[protein] + ATP = O-phospho-L-tyrosyl-[protein] + ADP + H(+)</text>
        <dbReference type="Rhea" id="RHEA:10596"/>
        <dbReference type="Rhea" id="RHEA-COMP:10136"/>
        <dbReference type="Rhea" id="RHEA-COMP:20101"/>
        <dbReference type="ChEBI" id="CHEBI:15378"/>
        <dbReference type="ChEBI" id="CHEBI:30616"/>
        <dbReference type="ChEBI" id="CHEBI:46858"/>
        <dbReference type="ChEBI" id="CHEBI:61978"/>
        <dbReference type="ChEBI" id="CHEBI:456216"/>
        <dbReference type="EC" id="2.7.10.2"/>
    </reaction>
</comment>
<feature type="coiled-coil region" evidence="16">
    <location>
        <begin position="324"/>
        <end position="379"/>
    </location>
</feature>
<evidence type="ECO:0000256" key="17">
    <source>
        <dbReference type="SAM" id="Phobius"/>
    </source>
</evidence>
<keyword evidence="6" id="KW-0997">Cell inner membrane</keyword>
<evidence type="ECO:0000259" key="20">
    <source>
        <dbReference type="Pfam" id="PF13807"/>
    </source>
</evidence>
<evidence type="ECO:0000256" key="16">
    <source>
        <dbReference type="SAM" id="Coils"/>
    </source>
</evidence>
<evidence type="ECO:0000256" key="5">
    <source>
        <dbReference type="ARBA" id="ARBA00022475"/>
    </source>
</evidence>
<protein>
    <recommendedName>
        <fullName evidence="4">non-specific protein-tyrosine kinase</fullName>
        <ecNumber evidence="4">2.7.10.2</ecNumber>
    </recommendedName>
</protein>
<dbReference type="Pfam" id="PF13614">
    <property type="entry name" value="AAA_31"/>
    <property type="match status" value="1"/>
</dbReference>
<dbReference type="SUPFAM" id="SSF52540">
    <property type="entry name" value="P-loop containing nucleoside triphosphate hydrolases"/>
    <property type="match status" value="1"/>
</dbReference>
<evidence type="ECO:0000256" key="8">
    <source>
        <dbReference type="ARBA" id="ARBA00022692"/>
    </source>
</evidence>
<dbReference type="Pfam" id="PF02706">
    <property type="entry name" value="Wzz"/>
    <property type="match status" value="1"/>
</dbReference>
<evidence type="ECO:0000313" key="22">
    <source>
        <dbReference type="Proteomes" id="UP000249165"/>
    </source>
</evidence>
<evidence type="ECO:0000256" key="4">
    <source>
        <dbReference type="ARBA" id="ARBA00011903"/>
    </source>
</evidence>
<evidence type="ECO:0000256" key="15">
    <source>
        <dbReference type="ARBA" id="ARBA00051245"/>
    </source>
</evidence>
<organism evidence="21 22">
    <name type="scientific">Salipiger aestuarii</name>
    <dbReference type="NCBI Taxonomy" id="568098"/>
    <lineage>
        <taxon>Bacteria</taxon>
        <taxon>Pseudomonadati</taxon>
        <taxon>Pseudomonadota</taxon>
        <taxon>Alphaproteobacteria</taxon>
        <taxon>Rhodobacterales</taxon>
        <taxon>Roseobacteraceae</taxon>
        <taxon>Salipiger</taxon>
    </lineage>
</organism>
<keyword evidence="16" id="KW-0175">Coiled coil</keyword>
<keyword evidence="11" id="KW-0067">ATP-binding</keyword>
<feature type="domain" description="Tyrosine-protein kinase G-rich" evidence="20">
    <location>
        <begin position="412"/>
        <end position="485"/>
    </location>
</feature>
<keyword evidence="13 17" id="KW-0472">Membrane</keyword>
<comment type="similarity">
    <text evidence="2">Belongs to the CpsD/CapB family.</text>
</comment>
<dbReference type="EC" id="2.7.10.2" evidence="4"/>
<keyword evidence="10" id="KW-0418">Kinase</keyword>
<accession>A0A327Y5Z2</accession>
<evidence type="ECO:0000256" key="10">
    <source>
        <dbReference type="ARBA" id="ARBA00022777"/>
    </source>
</evidence>
<comment type="subcellular location">
    <subcellularLocation>
        <location evidence="1">Cell inner membrane</location>
        <topology evidence="1">Multi-pass membrane protein</topology>
    </subcellularLocation>
</comment>
<evidence type="ECO:0000256" key="14">
    <source>
        <dbReference type="ARBA" id="ARBA00023137"/>
    </source>
</evidence>
<dbReference type="PANTHER" id="PTHR32309">
    <property type="entry name" value="TYROSINE-PROTEIN KINASE"/>
    <property type="match status" value="1"/>
</dbReference>
<dbReference type="InterPro" id="IPR005702">
    <property type="entry name" value="Wzc-like_C"/>
</dbReference>
<evidence type="ECO:0000256" key="2">
    <source>
        <dbReference type="ARBA" id="ARBA00007316"/>
    </source>
</evidence>
<keyword evidence="22" id="KW-1185">Reference proteome</keyword>
<feature type="domain" description="Polysaccharide chain length determinant N-terminal" evidence="18">
    <location>
        <begin position="14"/>
        <end position="103"/>
    </location>
</feature>
<dbReference type="GO" id="GO:0004713">
    <property type="term" value="F:protein tyrosine kinase activity"/>
    <property type="evidence" value="ECO:0007669"/>
    <property type="project" value="TreeGrafter"/>
</dbReference>
<feature type="transmembrane region" description="Helical" evidence="17">
    <location>
        <begin position="466"/>
        <end position="488"/>
    </location>
</feature>
<keyword evidence="12 17" id="KW-1133">Transmembrane helix</keyword>
<dbReference type="GO" id="GO:0005886">
    <property type="term" value="C:plasma membrane"/>
    <property type="evidence" value="ECO:0007669"/>
    <property type="project" value="UniProtKB-SubCell"/>
</dbReference>
<dbReference type="Proteomes" id="UP000249165">
    <property type="component" value="Unassembled WGS sequence"/>
</dbReference>
<dbReference type="RefSeq" id="WP_111550812.1">
    <property type="nucleotide sequence ID" value="NZ_LIQE01000031.1"/>
</dbReference>
<keyword evidence="9" id="KW-0547">Nucleotide-binding</keyword>
<feature type="transmembrane region" description="Helical" evidence="17">
    <location>
        <begin position="26"/>
        <end position="46"/>
    </location>
</feature>
<dbReference type="AlphaFoldDB" id="A0A327Y5Z2"/>
<name>A0A327Y5Z2_9RHOB</name>
<dbReference type="PANTHER" id="PTHR32309:SF13">
    <property type="entry name" value="FERRIC ENTEROBACTIN TRANSPORT PROTEIN FEPE"/>
    <property type="match status" value="1"/>
</dbReference>
<comment type="similarity">
    <text evidence="3">Belongs to the etk/wzc family.</text>
</comment>
<dbReference type="OrthoDB" id="230260at2"/>
<dbReference type="InterPro" id="IPR003856">
    <property type="entry name" value="LPS_length_determ_N"/>
</dbReference>